<evidence type="ECO:0000313" key="3">
    <source>
        <dbReference type="EMBL" id="RMQ84974.1"/>
    </source>
</evidence>
<dbReference type="NCBIfam" id="TIGR02047">
    <property type="entry name" value="CadR-PbrR"/>
    <property type="match status" value="1"/>
</dbReference>
<dbReference type="GO" id="GO:0003700">
    <property type="term" value="F:DNA-binding transcription factor activity"/>
    <property type="evidence" value="ECO:0007669"/>
    <property type="project" value="InterPro"/>
</dbReference>
<dbReference type="PANTHER" id="PTHR30204:SF92">
    <property type="entry name" value="HTH-TYPE TRANSCRIPTIONAL REGULATOR ZNTR"/>
    <property type="match status" value="1"/>
</dbReference>
<dbReference type="InterPro" id="IPR009061">
    <property type="entry name" value="DNA-bd_dom_put_sf"/>
</dbReference>
<dbReference type="GO" id="GO:0046872">
    <property type="term" value="F:metal ion binding"/>
    <property type="evidence" value="ECO:0007669"/>
    <property type="project" value="InterPro"/>
</dbReference>
<reference evidence="3 4" key="1">
    <citation type="submission" date="2018-08" db="EMBL/GenBank/DDBJ databases">
        <title>Recombination of ecologically and evolutionarily significant loci maintains genetic cohesion in the Pseudomonas syringae species complex.</title>
        <authorList>
            <person name="Dillon M."/>
            <person name="Thakur S."/>
            <person name="Almeida R.N.D."/>
            <person name="Weir B.S."/>
            <person name="Guttman D.S."/>
        </authorList>
    </citation>
    <scope>NUCLEOTIDE SEQUENCE [LARGE SCALE GENOMIC DNA]</scope>
    <source>
        <strain evidence="3 4">ICMP 11288</strain>
    </source>
</reference>
<dbReference type="EMBL" id="RBRL01000334">
    <property type="protein sequence ID" value="RMQ84974.1"/>
    <property type="molecule type" value="Genomic_DNA"/>
</dbReference>
<dbReference type="GO" id="GO:0003677">
    <property type="term" value="F:DNA binding"/>
    <property type="evidence" value="ECO:0007669"/>
    <property type="project" value="UniProtKB-KW"/>
</dbReference>
<dbReference type="PRINTS" id="PR00040">
    <property type="entry name" value="HTHMERR"/>
</dbReference>
<dbReference type="PROSITE" id="PS50937">
    <property type="entry name" value="HTH_MERR_2"/>
    <property type="match status" value="1"/>
</dbReference>
<accession>A0A3M4Q456</accession>
<dbReference type="SUPFAM" id="SSF46955">
    <property type="entry name" value="Putative DNA-binding domain"/>
    <property type="match status" value="1"/>
</dbReference>
<evidence type="ECO:0000313" key="4">
    <source>
        <dbReference type="Proteomes" id="UP000277179"/>
    </source>
</evidence>
<feature type="domain" description="HTH merR-type" evidence="2">
    <location>
        <begin position="5"/>
        <end position="74"/>
    </location>
</feature>
<proteinExistence type="predicted"/>
<dbReference type="SMART" id="SM00422">
    <property type="entry name" value="HTH_MERR"/>
    <property type="match status" value="1"/>
</dbReference>
<organism evidence="3 4">
    <name type="scientific">Pseudomonas salomonii</name>
    <dbReference type="NCBI Taxonomy" id="191391"/>
    <lineage>
        <taxon>Bacteria</taxon>
        <taxon>Pseudomonadati</taxon>
        <taxon>Pseudomonadota</taxon>
        <taxon>Gammaproteobacteria</taxon>
        <taxon>Pseudomonadales</taxon>
        <taxon>Pseudomonadaceae</taxon>
        <taxon>Pseudomonas</taxon>
    </lineage>
</organism>
<gene>
    <name evidence="3" type="ORF">ALP97_00660</name>
</gene>
<keyword evidence="1" id="KW-0238">DNA-binding</keyword>
<protein>
    <recommendedName>
        <fullName evidence="2">HTH merR-type domain-containing protein</fullName>
    </recommendedName>
</protein>
<dbReference type="InterPro" id="IPR000551">
    <property type="entry name" value="MerR-type_HTH_dom"/>
</dbReference>
<dbReference type="InterPro" id="IPR047057">
    <property type="entry name" value="MerR_fam"/>
</dbReference>
<dbReference type="Proteomes" id="UP000277179">
    <property type="component" value="Unassembled WGS sequence"/>
</dbReference>
<dbReference type="Gene3D" id="1.10.1660.10">
    <property type="match status" value="1"/>
</dbReference>
<evidence type="ECO:0000259" key="2">
    <source>
        <dbReference type="PROSITE" id="PS50937"/>
    </source>
</evidence>
<name>A0A3M4Q456_9PSED</name>
<dbReference type="InterPro" id="IPR011791">
    <property type="entry name" value="CadR-PbrR"/>
</dbReference>
<dbReference type="Pfam" id="PF13411">
    <property type="entry name" value="MerR_1"/>
    <property type="match status" value="1"/>
</dbReference>
<dbReference type="PANTHER" id="PTHR30204">
    <property type="entry name" value="REDOX-CYCLING DRUG-SENSING TRANSCRIPTIONAL ACTIVATOR SOXR"/>
    <property type="match status" value="1"/>
</dbReference>
<dbReference type="AlphaFoldDB" id="A0A3M4Q456"/>
<dbReference type="GO" id="GO:0045893">
    <property type="term" value="P:positive regulation of DNA-templated transcription"/>
    <property type="evidence" value="ECO:0007669"/>
    <property type="project" value="InterPro"/>
</dbReference>
<evidence type="ECO:0000256" key="1">
    <source>
        <dbReference type="ARBA" id="ARBA00023125"/>
    </source>
</evidence>
<dbReference type="CDD" id="cd04784">
    <property type="entry name" value="HTH_CadR-PbrR"/>
    <property type="match status" value="1"/>
</dbReference>
<comment type="caution">
    <text evidence="3">The sequence shown here is derived from an EMBL/GenBank/DDBJ whole genome shotgun (WGS) entry which is preliminary data.</text>
</comment>
<sequence>MEIAAMKIGELAKLTDCQVETIRYYEKEGLLPPPARTDANYRVYTQAHTERLIFIRNCRSLDMTLEEIRSLLGLRDSPQDQCESVNALIDEHIHHVKARIDGLLALQVQLLDLRQRCGGGPDLDQCGILQRLEVSGSVAASEAEPSHVGRSHGH</sequence>